<sequence length="199" mass="22889">MDNDSQLVAIRNYIYNIFSDDASGHDFFHMKRVARMAKKIASNEQANPFICETAAWVHDIGDPKLFTDSTMAIKEMEVFLHKIGCTHCQVDRVIRAIDDIAFHKGRIPETLEGKIVQDADRLDAIGAVGIARTFAYGGANGQLLWHDDDARQRNTSIQHFYDKLLTLKDTMNTKTAKEIAVHRHQFMEMYLQQFLQEWQ</sequence>
<dbReference type="PANTHER" id="PTHR33594">
    <property type="entry name" value="SUPERFAMILY HYDROLASE, PUTATIVE (AFU_ORTHOLOGUE AFUA_1G03035)-RELATED"/>
    <property type="match status" value="1"/>
</dbReference>
<feature type="domain" description="HD" evidence="1">
    <location>
        <begin position="26"/>
        <end position="125"/>
    </location>
</feature>
<reference evidence="2 3" key="1">
    <citation type="submission" date="2019-07" db="EMBL/GenBank/DDBJ databases">
        <title>Genomic analysis of Lentibacillus sp. NKC851-2.</title>
        <authorList>
            <person name="Oh Y.J."/>
        </authorList>
    </citation>
    <scope>NUCLEOTIDE SEQUENCE [LARGE SCALE GENOMIC DNA]</scope>
    <source>
        <strain evidence="2 3">NKC851-2</strain>
    </source>
</reference>
<dbReference type="PANTHER" id="PTHR33594:SF1">
    <property type="entry name" value="HD_PDEASE DOMAIN-CONTAINING PROTEIN"/>
    <property type="match status" value="1"/>
</dbReference>
<dbReference type="AlphaFoldDB" id="A0A549YKX8"/>
<dbReference type="Gene3D" id="1.20.58.1910">
    <property type="match status" value="1"/>
</dbReference>
<dbReference type="PROSITE" id="PS51831">
    <property type="entry name" value="HD"/>
    <property type="match status" value="1"/>
</dbReference>
<evidence type="ECO:0000313" key="3">
    <source>
        <dbReference type="Proteomes" id="UP000319280"/>
    </source>
</evidence>
<accession>A0A549YKX8</accession>
<evidence type="ECO:0000313" key="2">
    <source>
        <dbReference type="EMBL" id="TRM12531.1"/>
    </source>
</evidence>
<dbReference type="SUPFAM" id="SSF109604">
    <property type="entry name" value="HD-domain/PDEase-like"/>
    <property type="match status" value="1"/>
</dbReference>
<dbReference type="RefSeq" id="WP_142791497.1">
    <property type="nucleotide sequence ID" value="NZ_VJMZ01000001.1"/>
</dbReference>
<keyword evidence="3" id="KW-1185">Reference proteome</keyword>
<dbReference type="Proteomes" id="UP000319280">
    <property type="component" value="Unassembled WGS sequence"/>
</dbReference>
<protein>
    <submittedName>
        <fullName evidence="2">HD domain-containing protein</fullName>
    </submittedName>
</protein>
<dbReference type="SMART" id="SM00471">
    <property type="entry name" value="HDc"/>
    <property type="match status" value="1"/>
</dbReference>
<proteinExistence type="predicted"/>
<organism evidence="2 3">
    <name type="scientific">Lentibacillus cibarius</name>
    <dbReference type="NCBI Taxonomy" id="2583219"/>
    <lineage>
        <taxon>Bacteria</taxon>
        <taxon>Bacillati</taxon>
        <taxon>Bacillota</taxon>
        <taxon>Bacilli</taxon>
        <taxon>Bacillales</taxon>
        <taxon>Bacillaceae</taxon>
        <taxon>Lentibacillus</taxon>
    </lineage>
</organism>
<evidence type="ECO:0000259" key="1">
    <source>
        <dbReference type="PROSITE" id="PS51831"/>
    </source>
</evidence>
<dbReference type="Pfam" id="PF01966">
    <property type="entry name" value="HD"/>
    <property type="match status" value="1"/>
</dbReference>
<comment type="caution">
    <text evidence="2">The sequence shown here is derived from an EMBL/GenBank/DDBJ whole genome shotgun (WGS) entry which is preliminary data.</text>
</comment>
<gene>
    <name evidence="2" type="ORF">FH966_12945</name>
</gene>
<name>A0A549YKX8_9BACI</name>
<dbReference type="InterPro" id="IPR006674">
    <property type="entry name" value="HD_domain"/>
</dbReference>
<dbReference type="CDD" id="cd00077">
    <property type="entry name" value="HDc"/>
    <property type="match status" value="1"/>
</dbReference>
<dbReference type="EMBL" id="VJMZ01000001">
    <property type="protein sequence ID" value="TRM12531.1"/>
    <property type="molecule type" value="Genomic_DNA"/>
</dbReference>
<dbReference type="Gene3D" id="1.10.472.50">
    <property type="entry name" value="HD-domain/PDEase-like"/>
    <property type="match status" value="1"/>
</dbReference>
<dbReference type="InterPro" id="IPR003607">
    <property type="entry name" value="HD/PDEase_dom"/>
</dbReference>